<dbReference type="EMBL" id="UYYF01000509">
    <property type="protein sequence ID" value="VDM98420.1"/>
    <property type="molecule type" value="Genomic_DNA"/>
</dbReference>
<reference evidence="9 10" key="2">
    <citation type="submission" date="2018-11" db="EMBL/GenBank/DDBJ databases">
        <authorList>
            <consortium name="Pathogen Informatics"/>
        </authorList>
    </citation>
    <scope>NUCLEOTIDE SEQUENCE [LARGE SCALE GENOMIC DNA]</scope>
</reference>
<name>A0A0N5CQF6_THECL</name>
<dbReference type="PROSITE" id="PS50271">
    <property type="entry name" value="ZF_UBP"/>
    <property type="match status" value="1"/>
</dbReference>
<evidence type="ECO:0000256" key="5">
    <source>
        <dbReference type="ARBA" id="ARBA00022833"/>
    </source>
</evidence>
<protein>
    <recommendedName>
        <fullName evidence="2">ubiquitinyl hydrolase 1</fullName>
        <ecNumber evidence="2">3.4.19.12</ecNumber>
    </recommendedName>
</protein>
<dbReference type="AlphaFoldDB" id="A0A0N5CQF6"/>
<dbReference type="GO" id="GO:0016579">
    <property type="term" value="P:protein deubiquitination"/>
    <property type="evidence" value="ECO:0007669"/>
    <property type="project" value="InterPro"/>
</dbReference>
<evidence type="ECO:0000256" key="2">
    <source>
        <dbReference type="ARBA" id="ARBA00012759"/>
    </source>
</evidence>
<dbReference type="PANTHER" id="PTHR21646">
    <property type="entry name" value="UBIQUITIN CARBOXYL-TERMINAL HYDROLASE"/>
    <property type="match status" value="1"/>
</dbReference>
<feature type="domain" description="UBP-type" evidence="8">
    <location>
        <begin position="177"/>
        <end position="293"/>
    </location>
</feature>
<evidence type="ECO:0000256" key="1">
    <source>
        <dbReference type="ARBA" id="ARBA00000707"/>
    </source>
</evidence>
<dbReference type="GO" id="GO:0008270">
    <property type="term" value="F:zinc ion binding"/>
    <property type="evidence" value="ECO:0007669"/>
    <property type="project" value="UniProtKB-KW"/>
</dbReference>
<evidence type="ECO:0000313" key="11">
    <source>
        <dbReference type="WBParaSite" id="TCLT_0000245601-mRNA-1"/>
    </source>
</evidence>
<dbReference type="GO" id="GO:0004843">
    <property type="term" value="F:cysteine-type deubiquitinase activity"/>
    <property type="evidence" value="ECO:0007669"/>
    <property type="project" value="UniProtKB-EC"/>
</dbReference>
<keyword evidence="10" id="KW-1185">Reference proteome</keyword>
<evidence type="ECO:0000256" key="3">
    <source>
        <dbReference type="ARBA" id="ARBA00022723"/>
    </source>
</evidence>
<evidence type="ECO:0000256" key="4">
    <source>
        <dbReference type="ARBA" id="ARBA00022771"/>
    </source>
</evidence>
<dbReference type="InterPro" id="IPR001394">
    <property type="entry name" value="Peptidase_C19_UCH"/>
</dbReference>
<dbReference type="Gene3D" id="3.90.70.10">
    <property type="entry name" value="Cysteine proteinases"/>
    <property type="match status" value="1"/>
</dbReference>
<keyword evidence="5" id="KW-0862">Zinc</keyword>
<dbReference type="InterPro" id="IPR001607">
    <property type="entry name" value="Znf_UBP"/>
</dbReference>
<organism evidence="11">
    <name type="scientific">Thelazia callipaeda</name>
    <name type="common">Oriental eyeworm</name>
    <name type="synonym">Parasitic nematode</name>
    <dbReference type="NCBI Taxonomy" id="103827"/>
    <lineage>
        <taxon>Eukaryota</taxon>
        <taxon>Metazoa</taxon>
        <taxon>Ecdysozoa</taxon>
        <taxon>Nematoda</taxon>
        <taxon>Chromadorea</taxon>
        <taxon>Rhabditida</taxon>
        <taxon>Spirurina</taxon>
        <taxon>Spiruromorpha</taxon>
        <taxon>Thelazioidea</taxon>
        <taxon>Thelaziidae</taxon>
        <taxon>Thelazia</taxon>
    </lineage>
</organism>
<feature type="domain" description="USP" evidence="7">
    <location>
        <begin position="335"/>
        <end position="446"/>
    </location>
</feature>
<reference evidence="11" key="1">
    <citation type="submission" date="2017-02" db="UniProtKB">
        <authorList>
            <consortium name="WormBaseParasite"/>
        </authorList>
    </citation>
    <scope>IDENTIFICATION</scope>
</reference>
<accession>A0A0N5CQF6</accession>
<dbReference type="OrthoDB" id="361536at2759"/>
<dbReference type="Pfam" id="PF02148">
    <property type="entry name" value="zf-UBP"/>
    <property type="match status" value="1"/>
</dbReference>
<dbReference type="Pfam" id="PF17807">
    <property type="entry name" value="zf-UBP_var"/>
    <property type="match status" value="1"/>
</dbReference>
<dbReference type="Gene3D" id="3.30.40.10">
    <property type="entry name" value="Zinc/RING finger domain, C3HC4 (zinc finger)"/>
    <property type="match status" value="2"/>
</dbReference>
<dbReference type="PROSITE" id="PS50235">
    <property type="entry name" value="USP_3"/>
    <property type="match status" value="1"/>
</dbReference>
<evidence type="ECO:0000259" key="8">
    <source>
        <dbReference type="PROSITE" id="PS50271"/>
    </source>
</evidence>
<keyword evidence="3" id="KW-0479">Metal-binding</keyword>
<dbReference type="InterPro" id="IPR041432">
    <property type="entry name" value="UBP13_Znf-UBP_var"/>
</dbReference>
<dbReference type="PROSITE" id="PS00972">
    <property type="entry name" value="USP_1"/>
    <property type="match status" value="1"/>
</dbReference>
<dbReference type="STRING" id="103827.A0A0N5CQF6"/>
<dbReference type="SMART" id="SM00290">
    <property type="entry name" value="ZnF_UBP"/>
    <property type="match status" value="1"/>
</dbReference>
<dbReference type="PANTHER" id="PTHR21646:SF10">
    <property type="entry name" value="UBIQUITIN CARBOXYL-TERMINAL HYDROLASE 14"/>
    <property type="match status" value="1"/>
</dbReference>
<keyword evidence="4 6" id="KW-0863">Zinc-finger</keyword>
<dbReference type="Proteomes" id="UP000276776">
    <property type="component" value="Unassembled WGS sequence"/>
</dbReference>
<dbReference type="OMA" id="SATMILM"/>
<comment type="catalytic activity">
    <reaction evidence="1">
        <text>Thiol-dependent hydrolysis of ester, thioester, amide, peptide and isopeptide bonds formed by the C-terminal Gly of ubiquitin (a 76-residue protein attached to proteins as an intracellular targeting signal).</text>
        <dbReference type="EC" id="3.4.19.12"/>
    </reaction>
</comment>
<dbReference type="SUPFAM" id="SSF57850">
    <property type="entry name" value="RING/U-box"/>
    <property type="match status" value="1"/>
</dbReference>
<gene>
    <name evidence="9" type="ORF">TCLT_LOCUS2456</name>
</gene>
<dbReference type="InterPro" id="IPR028889">
    <property type="entry name" value="USP"/>
</dbReference>
<sequence length="446" mass="50716">MTEVCQTSSPVSADPGEVMKIETQIMCMSFRPPLFDDKIFKDECMYCFKTPLDADGLFICLERFAGFCIDHVLIYCKRTARKAFLWYKQTKVLLTKSEEPEDKVTKLALGVEGGFSSGLQFRLVDEYAVIICPMFHIKVSLSRLPPKTQEVCQKIIDDEGVRRQEALEAGVSVWEGDERKNTLHLNLKQANNGKRIPPRGWKCEEEGCDLRENLWMNLTDGAIMCGRSQYVQEGVMSKGQNHARLHFDLTGYPLVVKLGTITKDDADVFSYDEDCSVRDPNLKKHLKHFGIDMDKAEKTEKSTLEMELDLNQKWEWEMCQEDGANLELAYGPGLTGIINIGSSCYISASLQLLLQIPDFVNIYGTEFEKHYLNVPILDSHTDFNCQTAKVFSSLLSGEFSKKDGICNGIKPTQFRKIVSRGNAEFSSMRQQDADEYLRYSMLLLLL</sequence>
<evidence type="ECO:0000313" key="10">
    <source>
        <dbReference type="Proteomes" id="UP000276776"/>
    </source>
</evidence>
<evidence type="ECO:0000313" key="9">
    <source>
        <dbReference type="EMBL" id="VDM98420.1"/>
    </source>
</evidence>
<dbReference type="Pfam" id="PF00443">
    <property type="entry name" value="UCH"/>
    <property type="match status" value="1"/>
</dbReference>
<proteinExistence type="predicted"/>
<dbReference type="InterPro" id="IPR013083">
    <property type="entry name" value="Znf_RING/FYVE/PHD"/>
</dbReference>
<evidence type="ECO:0000259" key="7">
    <source>
        <dbReference type="PROSITE" id="PS50235"/>
    </source>
</evidence>
<dbReference type="WBParaSite" id="TCLT_0000245601-mRNA-1">
    <property type="protein sequence ID" value="TCLT_0000245601-mRNA-1"/>
    <property type="gene ID" value="TCLT_0000245601"/>
</dbReference>
<dbReference type="SUPFAM" id="SSF54001">
    <property type="entry name" value="Cysteine proteinases"/>
    <property type="match status" value="1"/>
</dbReference>
<dbReference type="InterPro" id="IPR038765">
    <property type="entry name" value="Papain-like_cys_pep_sf"/>
</dbReference>
<dbReference type="EC" id="3.4.19.12" evidence="2"/>
<evidence type="ECO:0000256" key="6">
    <source>
        <dbReference type="PROSITE-ProRule" id="PRU00502"/>
    </source>
</evidence>
<dbReference type="InterPro" id="IPR018200">
    <property type="entry name" value="USP_CS"/>
</dbReference>
<dbReference type="InterPro" id="IPR050185">
    <property type="entry name" value="Ub_carboxyl-term_hydrolase"/>
</dbReference>